<dbReference type="GO" id="GO:0046872">
    <property type="term" value="F:metal ion binding"/>
    <property type="evidence" value="ECO:0007669"/>
    <property type="project" value="UniProtKB-KW"/>
</dbReference>
<evidence type="ECO:0000313" key="9">
    <source>
        <dbReference type="EnsemblMetazoa" id="KAF7492301.1"/>
    </source>
</evidence>
<organism evidence="8">
    <name type="scientific">Sarcoptes scabiei</name>
    <name type="common">Itch mite</name>
    <name type="synonym">Acarus scabiei</name>
    <dbReference type="NCBI Taxonomy" id="52283"/>
    <lineage>
        <taxon>Eukaryota</taxon>
        <taxon>Metazoa</taxon>
        <taxon>Ecdysozoa</taxon>
        <taxon>Arthropoda</taxon>
        <taxon>Chelicerata</taxon>
        <taxon>Arachnida</taxon>
        <taxon>Acari</taxon>
        <taxon>Acariformes</taxon>
        <taxon>Sarcoptiformes</taxon>
        <taxon>Astigmata</taxon>
        <taxon>Psoroptidia</taxon>
        <taxon>Sarcoptoidea</taxon>
        <taxon>Sarcoptidae</taxon>
        <taxon>Sarcoptinae</taxon>
        <taxon>Sarcoptes</taxon>
    </lineage>
</organism>
<dbReference type="SMART" id="SM00132">
    <property type="entry name" value="LIM"/>
    <property type="match status" value="2"/>
</dbReference>
<protein>
    <submittedName>
        <fullName evidence="8">Protein prickle</fullName>
    </submittedName>
</protein>
<evidence type="ECO:0000256" key="3">
    <source>
        <dbReference type="ARBA" id="ARBA00022833"/>
    </source>
</evidence>
<keyword evidence="10" id="KW-1185">Reference proteome</keyword>
<reference evidence="10" key="1">
    <citation type="journal article" date="2020" name="PLoS Negl. Trop. Dis.">
        <title>High-quality nuclear genome for Sarcoptes scabiei-A critical resource for a neglected parasite.</title>
        <authorList>
            <person name="Korhonen P.K."/>
            <person name="Gasser R.B."/>
            <person name="Ma G."/>
            <person name="Wang T."/>
            <person name="Stroehlein A.J."/>
            <person name="Young N.D."/>
            <person name="Ang C.S."/>
            <person name="Fernando D.D."/>
            <person name="Lu H.C."/>
            <person name="Taylor S."/>
            <person name="Reynolds S.L."/>
            <person name="Mofiz E."/>
            <person name="Najaraj S.H."/>
            <person name="Gowda H."/>
            <person name="Madugundu A."/>
            <person name="Renuse S."/>
            <person name="Holt D."/>
            <person name="Pandey A."/>
            <person name="Papenfuss A.T."/>
            <person name="Fischer K."/>
        </authorList>
    </citation>
    <scope>NUCLEOTIDE SEQUENCE [LARGE SCALE GENOMIC DNA]</scope>
</reference>
<dbReference type="InterPro" id="IPR001781">
    <property type="entry name" value="Znf_LIM"/>
</dbReference>
<keyword evidence="3 5" id="KW-0862">Zinc</keyword>
<dbReference type="PANTHER" id="PTHR24211">
    <property type="entry name" value="LIM DOMAIN-CONTAINING PROTEIN"/>
    <property type="match status" value="1"/>
</dbReference>
<dbReference type="PANTHER" id="PTHR24211:SF22">
    <property type="entry name" value="TESTIN"/>
    <property type="match status" value="1"/>
</dbReference>
<feature type="compositionally biased region" description="Low complexity" evidence="6">
    <location>
        <begin position="237"/>
        <end position="248"/>
    </location>
</feature>
<feature type="compositionally biased region" description="Low complexity" evidence="6">
    <location>
        <begin position="918"/>
        <end position="935"/>
    </location>
</feature>
<feature type="compositionally biased region" description="Basic and acidic residues" evidence="6">
    <location>
        <begin position="1"/>
        <end position="14"/>
    </location>
</feature>
<feature type="region of interest" description="Disordered" evidence="6">
    <location>
        <begin position="873"/>
        <end position="935"/>
    </location>
</feature>
<reference evidence="9" key="3">
    <citation type="submission" date="2022-06" db="UniProtKB">
        <authorList>
            <consortium name="EnsemblMetazoa"/>
        </authorList>
    </citation>
    <scope>IDENTIFICATION</scope>
</reference>
<evidence type="ECO:0000256" key="2">
    <source>
        <dbReference type="ARBA" id="ARBA00022737"/>
    </source>
</evidence>
<dbReference type="OrthoDB" id="10069167at2759"/>
<keyword evidence="2" id="KW-0677">Repeat</keyword>
<dbReference type="Pfam" id="PF00412">
    <property type="entry name" value="LIM"/>
    <property type="match status" value="2"/>
</dbReference>
<dbReference type="Proteomes" id="UP000070412">
    <property type="component" value="Unassembled WGS sequence"/>
</dbReference>
<dbReference type="PROSITE" id="PS50023">
    <property type="entry name" value="LIM_DOMAIN_2"/>
    <property type="match status" value="1"/>
</dbReference>
<evidence type="ECO:0000259" key="7">
    <source>
        <dbReference type="PROSITE" id="PS50023"/>
    </source>
</evidence>
<feature type="compositionally biased region" description="Low complexity" evidence="6">
    <location>
        <begin position="1035"/>
        <end position="1047"/>
    </location>
</feature>
<evidence type="ECO:0000256" key="1">
    <source>
        <dbReference type="ARBA" id="ARBA00022723"/>
    </source>
</evidence>
<feature type="region of interest" description="Disordered" evidence="6">
    <location>
        <begin position="229"/>
        <end position="268"/>
    </location>
</feature>
<accession>A0A834VD04</accession>
<dbReference type="EMBL" id="WVUK01000056">
    <property type="protein sequence ID" value="KAF7492301.1"/>
    <property type="molecule type" value="Genomic_DNA"/>
</dbReference>
<keyword evidence="1 5" id="KW-0479">Metal-binding</keyword>
<reference evidence="8" key="2">
    <citation type="submission" date="2020-01" db="EMBL/GenBank/DDBJ databases">
        <authorList>
            <person name="Korhonen P.K.K."/>
            <person name="Guangxu M.G."/>
            <person name="Wang T.W."/>
            <person name="Stroehlein A.J.S."/>
            <person name="Young N.D."/>
            <person name="Ang C.-S.A."/>
            <person name="Fernando D.W.F."/>
            <person name="Lu H.L."/>
            <person name="Taylor S.T."/>
            <person name="Ehtesham M.E.M."/>
            <person name="Najaraj S.H.N."/>
            <person name="Harsha G.H.G."/>
            <person name="Madugundu A.M."/>
            <person name="Renuse S.R."/>
            <person name="Holt D.H."/>
            <person name="Pandey A.P."/>
            <person name="Papenfuss A.P."/>
            <person name="Gasser R.B.G."/>
            <person name="Fischer K.F."/>
        </authorList>
    </citation>
    <scope>NUCLEOTIDE SEQUENCE</scope>
    <source>
        <strain evidence="8">SSS_KF_BRIS2020</strain>
    </source>
</reference>
<dbReference type="FunFam" id="2.10.110.10:FF:000005">
    <property type="entry name" value="Testin isoform 1"/>
    <property type="match status" value="1"/>
</dbReference>
<feature type="compositionally biased region" description="Basic and acidic residues" evidence="6">
    <location>
        <begin position="249"/>
        <end position="266"/>
    </location>
</feature>
<name>A0A834VD04_SARSC</name>
<evidence type="ECO:0000256" key="5">
    <source>
        <dbReference type="PROSITE-ProRule" id="PRU00125"/>
    </source>
</evidence>
<evidence type="ECO:0000313" key="8">
    <source>
        <dbReference type="EMBL" id="KAF7492301.1"/>
    </source>
</evidence>
<feature type="compositionally biased region" description="Basic and acidic residues" evidence="6">
    <location>
        <begin position="1007"/>
        <end position="1017"/>
    </location>
</feature>
<dbReference type="CDD" id="cd09341">
    <property type="entry name" value="LIM2_Testin_like"/>
    <property type="match status" value="1"/>
</dbReference>
<dbReference type="SUPFAM" id="SSF57716">
    <property type="entry name" value="Glucocorticoid receptor-like (DNA-binding domain)"/>
    <property type="match status" value="2"/>
</dbReference>
<dbReference type="AlphaFoldDB" id="A0A834VD04"/>
<feature type="region of interest" description="Disordered" evidence="6">
    <location>
        <begin position="992"/>
        <end position="1019"/>
    </location>
</feature>
<evidence type="ECO:0000256" key="6">
    <source>
        <dbReference type="SAM" id="MobiDB-lite"/>
    </source>
</evidence>
<dbReference type="EnsemblMetazoa" id="SSS_2103s_mrna">
    <property type="protein sequence ID" value="KAF7492301.1"/>
    <property type="gene ID" value="SSS_2103"/>
</dbReference>
<feature type="domain" description="LIM zinc-binding" evidence="7">
    <location>
        <begin position="497"/>
        <end position="574"/>
    </location>
</feature>
<feature type="region of interest" description="Disordered" evidence="6">
    <location>
        <begin position="1"/>
        <end position="27"/>
    </location>
</feature>
<evidence type="ECO:0000256" key="4">
    <source>
        <dbReference type="ARBA" id="ARBA00023038"/>
    </source>
</evidence>
<dbReference type="PROSITE" id="PS00478">
    <property type="entry name" value="LIM_DOMAIN_1"/>
    <property type="match status" value="1"/>
</dbReference>
<gene>
    <name evidence="8" type="ORF">SSS_2103</name>
</gene>
<proteinExistence type="predicted"/>
<dbReference type="Gene3D" id="2.10.110.10">
    <property type="entry name" value="Cysteine Rich Protein"/>
    <property type="match status" value="2"/>
</dbReference>
<keyword evidence="4 5" id="KW-0440">LIM domain</keyword>
<sequence>MTSDSHLKTDKCSNDPKMSNNSHDDQTRIERQRLSIKQKQQLRSVSTIDPKSNWWKVCWFYDNRNVCLNNIISQRYASLPRLNARVISDDTRNREEKVIDSSSKATMKSSTKSNSSFAMNHFGCDLTREQKHRTPLSQTKWPLESHHSLKNISSNGFLNNEDIECDVINDSRSNNRIDREINQINMNRFSHLDLQQNLLKLENINSKRPTSATSGLDDKTAMMMMNKPIHLKESKSTTKLTSSETSDSNSERSKQSEKHRNGEQQSRHLFTLPRIFDPINRNETIITKFNDSQQLFSNRLLVNKITQPLQQSWSSLLANKIESQRNRIVNFLNQYKGLDWREKQLSYQMPSQDEQSFQKFHSESKFIRNKRRKASIRSELFALNQQNQTEQAEQFCQKCDKNFINEIHCVKSTLPINSSSVKENHKLLNRSTNHQCLLFHIDCFTCCQCDEIIVDLKAYLNPIDNSHKSPNKKSLHNNESIPLKFYCSRHFVELFKPRCPQCDKLIFDEECTEAEGKAWHIGHFCCHECKRSLGGQQYIMAKDNRSNEESKVNANCEERSLPYCLTCFDILFGELCEECGELIGCEVGAIVHEGRSWHANEKCFRCSLCLKNLLGKPFLPALDGRIYCSIVCSQAMIEHRKKRLKKKNKLQRLHSSETGNEEKILEQTKLSSMYNFQNGNVASNNKINIEKNDQNLNHSERSDHREKRNDLLTLKSLKLNSRNDYEAFIKRSNQYFTTKYDWSKEKEFESAPIESITESSINSDACSLTASTTSERIFEENTLQNCEEFKMTSEQVLRNTIDHLATSDDQWIRAMDQYQKNPSELYGIIKNLSISQSIYDNHSDNTVHYQNASILHHLDANKINLMNSPTISSEQTVSAISPPPEYSNIDLMRNEENSSNNSSLIQTIQRSKIGKETSMNNDSADQSDSNSSSKYSKLNEINTDLSNQINQAKFIAAVNMKIKDHQNNHDQYHQIDSNLDNSNRSIEFNKLHRNSTKSSKSVSFDPSIKDIQQETSRKLTRSNRFRNCNDDEYSSDSCSTCSTCSSSSDDEDDEFDQYEDFCSFRDQSVKTNNNPMTNNDACRIS</sequence>
<evidence type="ECO:0000313" key="10">
    <source>
        <dbReference type="Proteomes" id="UP000070412"/>
    </source>
</evidence>
<dbReference type="InterPro" id="IPR047120">
    <property type="entry name" value="Pk/Esn/Tes"/>
</dbReference>
<feature type="region of interest" description="Disordered" evidence="6">
    <location>
        <begin position="1031"/>
        <end position="1053"/>
    </location>
</feature>